<comment type="caution">
    <text evidence="6">The sequence shown here is derived from an EMBL/GenBank/DDBJ whole genome shotgun (WGS) entry which is preliminary data.</text>
</comment>
<dbReference type="GO" id="GO:0012505">
    <property type="term" value="C:endomembrane system"/>
    <property type="evidence" value="ECO:0007669"/>
    <property type="project" value="UniProtKB-SubCell"/>
</dbReference>
<comment type="subcellular location">
    <subcellularLocation>
        <location evidence="1">Endomembrane system</location>
        <topology evidence="1">Multi-pass membrane protein</topology>
    </subcellularLocation>
</comment>
<dbReference type="PANTHER" id="PTHR43847">
    <property type="entry name" value="BLL3993 PROTEIN"/>
    <property type="match status" value="1"/>
</dbReference>
<gene>
    <name evidence="6" type="ORF">CQA01_17420</name>
</gene>
<evidence type="ECO:0000256" key="3">
    <source>
        <dbReference type="ARBA" id="ARBA00022989"/>
    </source>
</evidence>
<organism evidence="6 7">
    <name type="scientific">Cyclobacterium qasimii</name>
    <dbReference type="NCBI Taxonomy" id="1350429"/>
    <lineage>
        <taxon>Bacteria</taxon>
        <taxon>Pseudomonadati</taxon>
        <taxon>Bacteroidota</taxon>
        <taxon>Cytophagia</taxon>
        <taxon>Cytophagales</taxon>
        <taxon>Cyclobacteriaceae</taxon>
        <taxon>Cyclobacterium</taxon>
    </lineage>
</organism>
<dbReference type="AlphaFoldDB" id="A0A512CAH3"/>
<evidence type="ECO:0000256" key="2">
    <source>
        <dbReference type="ARBA" id="ARBA00022692"/>
    </source>
</evidence>
<dbReference type="InterPro" id="IPR052527">
    <property type="entry name" value="Metal_cation-efflux_comp"/>
</dbReference>
<evidence type="ECO:0000313" key="7">
    <source>
        <dbReference type="Proteomes" id="UP000321301"/>
    </source>
</evidence>
<keyword evidence="7" id="KW-1185">Reference proteome</keyword>
<evidence type="ECO:0008006" key="8">
    <source>
        <dbReference type="Google" id="ProtNLM"/>
    </source>
</evidence>
<evidence type="ECO:0000256" key="5">
    <source>
        <dbReference type="SAM" id="Phobius"/>
    </source>
</evidence>
<accession>A0A512CAH3</accession>
<evidence type="ECO:0000256" key="4">
    <source>
        <dbReference type="ARBA" id="ARBA00023136"/>
    </source>
</evidence>
<feature type="transmembrane region" description="Helical" evidence="5">
    <location>
        <begin position="46"/>
        <end position="67"/>
    </location>
</feature>
<feature type="transmembrane region" description="Helical" evidence="5">
    <location>
        <begin position="73"/>
        <end position="90"/>
    </location>
</feature>
<dbReference type="PANTHER" id="PTHR43847:SF1">
    <property type="entry name" value="BLL3993 PROTEIN"/>
    <property type="match status" value="1"/>
</dbReference>
<name>A0A512CAH3_9BACT</name>
<keyword evidence="2 5" id="KW-0812">Transmembrane</keyword>
<proteinExistence type="predicted"/>
<evidence type="ECO:0000313" key="6">
    <source>
        <dbReference type="EMBL" id="GEO21208.1"/>
    </source>
</evidence>
<reference evidence="6 7" key="1">
    <citation type="submission" date="2019-07" db="EMBL/GenBank/DDBJ databases">
        <title>Whole genome shotgun sequence of Cyclobacterium qasimii NBRC 106168.</title>
        <authorList>
            <person name="Hosoyama A."/>
            <person name="Uohara A."/>
            <person name="Ohji S."/>
            <person name="Ichikawa N."/>
        </authorList>
    </citation>
    <scope>NUCLEOTIDE SEQUENCE [LARGE SCALE GENOMIC DNA]</scope>
    <source>
        <strain evidence="6 7">NBRC 106168</strain>
    </source>
</reference>
<dbReference type="Gene3D" id="1.20.120.1630">
    <property type="match status" value="1"/>
</dbReference>
<feature type="transmembrane region" description="Helical" evidence="5">
    <location>
        <begin position="149"/>
        <end position="166"/>
    </location>
</feature>
<dbReference type="Proteomes" id="UP000321301">
    <property type="component" value="Unassembled WGS sequence"/>
</dbReference>
<dbReference type="Pfam" id="PF04191">
    <property type="entry name" value="PEMT"/>
    <property type="match status" value="1"/>
</dbReference>
<dbReference type="EMBL" id="BJYV01000006">
    <property type="protein sequence ID" value="GEO21208.1"/>
    <property type="molecule type" value="Genomic_DNA"/>
</dbReference>
<evidence type="ECO:0000256" key="1">
    <source>
        <dbReference type="ARBA" id="ARBA00004127"/>
    </source>
</evidence>
<feature type="transmembrane region" description="Helical" evidence="5">
    <location>
        <begin position="6"/>
        <end position="25"/>
    </location>
</feature>
<feature type="transmembrane region" description="Helical" evidence="5">
    <location>
        <begin position="127"/>
        <end position="143"/>
    </location>
</feature>
<keyword evidence="4 5" id="KW-0472">Membrane</keyword>
<dbReference type="InterPro" id="IPR007318">
    <property type="entry name" value="Phopholipid_MeTrfase"/>
</dbReference>
<sequence>MEYITLALGWIVFYASHTLLASLNIKRKFRLWMKGSYKWYRLAYSLYSTLFLLGLFVFAAIIAPYWIFEPSEGSTYFGYMLATFGTIISVKSMKGISAGRFIGWRPHDDLSEKEELIRDGWYKHMRHPLYAGLILIFLGYFLYVPNLSSLIHLLALLFYLPFGIYFEEKKLIAIYGEAYVDYQKNVPPLFPWFKK</sequence>
<dbReference type="RefSeq" id="WP_020889900.1">
    <property type="nucleotide sequence ID" value="NZ_BJYV01000006.1"/>
</dbReference>
<protein>
    <recommendedName>
        <fullName evidence="8">NnrU domain-containing protein</fullName>
    </recommendedName>
</protein>
<keyword evidence="3 5" id="KW-1133">Transmembrane helix</keyword>